<dbReference type="InterPro" id="IPR013785">
    <property type="entry name" value="Aldolase_TIM"/>
</dbReference>
<sequence>MLPEDLVTAKDVLDAQGPDQVVDWIKGQSEVLLTDTTMRDAHQSRFATRFRTKDMADIAEQTQTTLPNLFSNEMWGGATFDTAYRFWTKIHGIA</sequence>
<proteinExistence type="predicted"/>
<dbReference type="SUPFAM" id="SSF51569">
    <property type="entry name" value="Aldolase"/>
    <property type="match status" value="1"/>
</dbReference>
<evidence type="ECO:0000313" key="2">
    <source>
        <dbReference type="Proteomes" id="UP000254621"/>
    </source>
</evidence>
<organism evidence="1 2">
    <name type="scientific">Weissella viridescens</name>
    <name type="common">Lactobacillus viridescens</name>
    <dbReference type="NCBI Taxonomy" id="1629"/>
    <lineage>
        <taxon>Bacteria</taxon>
        <taxon>Bacillati</taxon>
        <taxon>Bacillota</taxon>
        <taxon>Bacilli</taxon>
        <taxon>Lactobacillales</taxon>
        <taxon>Lactobacillaceae</taxon>
        <taxon>Weissella</taxon>
    </lineage>
</organism>
<keyword evidence="1" id="KW-0436">Ligase</keyword>
<accession>A0A380P281</accession>
<evidence type="ECO:0000313" key="1">
    <source>
        <dbReference type="EMBL" id="SUP59255.1"/>
    </source>
</evidence>
<dbReference type="Proteomes" id="UP000254621">
    <property type="component" value="Unassembled WGS sequence"/>
</dbReference>
<gene>
    <name evidence="1" type="primary">cfiA_3</name>
    <name evidence="1" type="ORF">NCTC13645_01509</name>
</gene>
<protein>
    <submittedName>
        <fullName evidence="1">2-oxoglutarate carboxylase large subunit</fullName>
        <ecNumber evidence="1">6.4.1.7</ecNumber>
    </submittedName>
</protein>
<dbReference type="EC" id="6.4.1.7" evidence="1"/>
<reference evidence="1 2" key="1">
    <citation type="submission" date="2018-06" db="EMBL/GenBank/DDBJ databases">
        <authorList>
            <consortium name="Pathogen Informatics"/>
            <person name="Doyle S."/>
        </authorList>
    </citation>
    <scope>NUCLEOTIDE SEQUENCE [LARGE SCALE GENOMIC DNA]</scope>
    <source>
        <strain evidence="1 2">NCTC13645</strain>
    </source>
</reference>
<dbReference type="GO" id="GO:0006094">
    <property type="term" value="P:gluconeogenesis"/>
    <property type="evidence" value="ECO:0007669"/>
    <property type="project" value="TreeGrafter"/>
</dbReference>
<dbReference type="PANTHER" id="PTHR43778:SF2">
    <property type="entry name" value="PYRUVATE CARBOXYLASE, MITOCHONDRIAL"/>
    <property type="match status" value="1"/>
</dbReference>
<dbReference type="Gene3D" id="3.20.20.70">
    <property type="entry name" value="Aldolase class I"/>
    <property type="match status" value="1"/>
</dbReference>
<dbReference type="GO" id="GO:0004736">
    <property type="term" value="F:pyruvate carboxylase activity"/>
    <property type="evidence" value="ECO:0007669"/>
    <property type="project" value="TreeGrafter"/>
</dbReference>
<name>A0A380P281_WEIVI</name>
<dbReference type="AlphaFoldDB" id="A0A380P281"/>
<dbReference type="GO" id="GO:0005737">
    <property type="term" value="C:cytoplasm"/>
    <property type="evidence" value="ECO:0007669"/>
    <property type="project" value="TreeGrafter"/>
</dbReference>
<dbReference type="EMBL" id="UHIV01000004">
    <property type="protein sequence ID" value="SUP59255.1"/>
    <property type="molecule type" value="Genomic_DNA"/>
</dbReference>
<dbReference type="PANTHER" id="PTHR43778">
    <property type="entry name" value="PYRUVATE CARBOXYLASE"/>
    <property type="match status" value="1"/>
</dbReference>
<dbReference type="GO" id="GO:0034029">
    <property type="term" value="F:2-oxoglutarate carboxylase activity"/>
    <property type="evidence" value="ECO:0007669"/>
    <property type="project" value="UniProtKB-EC"/>
</dbReference>
<dbReference type="InterPro" id="IPR055268">
    <property type="entry name" value="PCB-like"/>
</dbReference>